<dbReference type="Proteomes" id="UP000821866">
    <property type="component" value="Chromosome 1"/>
</dbReference>
<evidence type="ECO:0000313" key="3">
    <source>
        <dbReference type="Proteomes" id="UP000821866"/>
    </source>
</evidence>
<feature type="compositionally biased region" description="Low complexity" evidence="1">
    <location>
        <begin position="187"/>
        <end position="202"/>
    </location>
</feature>
<reference evidence="2" key="1">
    <citation type="journal article" date="2020" name="Cell">
        <title>Large-Scale Comparative Analyses of Tick Genomes Elucidate Their Genetic Diversity and Vector Capacities.</title>
        <authorList>
            <consortium name="Tick Genome and Microbiome Consortium (TIGMIC)"/>
            <person name="Jia N."/>
            <person name="Wang J."/>
            <person name="Shi W."/>
            <person name="Du L."/>
            <person name="Sun Y."/>
            <person name="Zhan W."/>
            <person name="Jiang J.F."/>
            <person name="Wang Q."/>
            <person name="Zhang B."/>
            <person name="Ji P."/>
            <person name="Bell-Sakyi L."/>
            <person name="Cui X.M."/>
            <person name="Yuan T.T."/>
            <person name="Jiang B.G."/>
            <person name="Yang W.F."/>
            <person name="Lam T.T."/>
            <person name="Chang Q.C."/>
            <person name="Ding S.J."/>
            <person name="Wang X.J."/>
            <person name="Zhu J.G."/>
            <person name="Ruan X.D."/>
            <person name="Zhao L."/>
            <person name="Wei J.T."/>
            <person name="Ye R.Z."/>
            <person name="Que T.C."/>
            <person name="Du C.H."/>
            <person name="Zhou Y.H."/>
            <person name="Cheng J.X."/>
            <person name="Dai P.F."/>
            <person name="Guo W.B."/>
            <person name="Han X.H."/>
            <person name="Huang E.J."/>
            <person name="Li L.F."/>
            <person name="Wei W."/>
            <person name="Gao Y.C."/>
            <person name="Liu J.Z."/>
            <person name="Shao H.Z."/>
            <person name="Wang X."/>
            <person name="Wang C.C."/>
            <person name="Yang T.C."/>
            <person name="Huo Q.B."/>
            <person name="Li W."/>
            <person name="Chen H.Y."/>
            <person name="Chen S.E."/>
            <person name="Zhou L.G."/>
            <person name="Ni X.B."/>
            <person name="Tian J.H."/>
            <person name="Sheng Y."/>
            <person name="Liu T."/>
            <person name="Pan Y.S."/>
            <person name="Xia L.Y."/>
            <person name="Li J."/>
            <person name="Zhao F."/>
            <person name="Cao W.C."/>
        </authorList>
    </citation>
    <scope>NUCLEOTIDE SEQUENCE</scope>
    <source>
        <strain evidence="2">Rmic-2018</strain>
    </source>
</reference>
<dbReference type="AlphaFoldDB" id="A0A9J6F036"/>
<evidence type="ECO:0000313" key="2">
    <source>
        <dbReference type="EMBL" id="KAH8040019.1"/>
    </source>
</evidence>
<feature type="compositionally biased region" description="Basic and acidic residues" evidence="1">
    <location>
        <begin position="210"/>
        <end position="222"/>
    </location>
</feature>
<evidence type="ECO:0000256" key="1">
    <source>
        <dbReference type="SAM" id="MobiDB-lite"/>
    </source>
</evidence>
<feature type="region of interest" description="Disordered" evidence="1">
    <location>
        <begin position="1"/>
        <end position="63"/>
    </location>
</feature>
<feature type="compositionally biased region" description="Basic and acidic residues" evidence="1">
    <location>
        <begin position="44"/>
        <end position="60"/>
    </location>
</feature>
<feature type="compositionally biased region" description="Polar residues" evidence="1">
    <location>
        <begin position="121"/>
        <end position="138"/>
    </location>
</feature>
<gene>
    <name evidence="2" type="ORF">HPB51_009275</name>
</gene>
<name>A0A9J6F036_RHIMP</name>
<protein>
    <submittedName>
        <fullName evidence="2">Uncharacterized protein</fullName>
    </submittedName>
</protein>
<feature type="region of interest" description="Disordered" evidence="1">
    <location>
        <begin position="175"/>
        <end position="230"/>
    </location>
</feature>
<reference evidence="2" key="2">
    <citation type="submission" date="2021-09" db="EMBL/GenBank/DDBJ databases">
        <authorList>
            <person name="Jia N."/>
            <person name="Wang J."/>
            <person name="Shi W."/>
            <person name="Du L."/>
            <person name="Sun Y."/>
            <person name="Zhan W."/>
            <person name="Jiang J."/>
            <person name="Wang Q."/>
            <person name="Zhang B."/>
            <person name="Ji P."/>
            <person name="Sakyi L.B."/>
            <person name="Cui X."/>
            <person name="Yuan T."/>
            <person name="Jiang B."/>
            <person name="Yang W."/>
            <person name="Lam T.T.-Y."/>
            <person name="Chang Q."/>
            <person name="Ding S."/>
            <person name="Wang X."/>
            <person name="Zhu J."/>
            <person name="Ruan X."/>
            <person name="Zhao L."/>
            <person name="Wei J."/>
            <person name="Que T."/>
            <person name="Du C."/>
            <person name="Cheng J."/>
            <person name="Dai P."/>
            <person name="Han X."/>
            <person name="Huang E."/>
            <person name="Gao Y."/>
            <person name="Liu J."/>
            <person name="Shao H."/>
            <person name="Ye R."/>
            <person name="Li L."/>
            <person name="Wei W."/>
            <person name="Wang X."/>
            <person name="Wang C."/>
            <person name="Huo Q."/>
            <person name="Li W."/>
            <person name="Guo W."/>
            <person name="Chen H."/>
            <person name="Chen S."/>
            <person name="Zhou L."/>
            <person name="Zhou L."/>
            <person name="Ni X."/>
            <person name="Tian J."/>
            <person name="Zhou Y."/>
            <person name="Sheng Y."/>
            <person name="Liu T."/>
            <person name="Pan Y."/>
            <person name="Xia L."/>
            <person name="Li J."/>
            <person name="Zhao F."/>
            <person name="Cao W."/>
        </authorList>
    </citation>
    <scope>NUCLEOTIDE SEQUENCE</scope>
    <source>
        <strain evidence="2">Rmic-2018</strain>
        <tissue evidence="2">Larvae</tissue>
    </source>
</reference>
<comment type="caution">
    <text evidence="2">The sequence shown here is derived from an EMBL/GenBank/DDBJ whole genome shotgun (WGS) entry which is preliminary data.</text>
</comment>
<sequence length="259" mass="28749">MRIRITQPRTSLAGKRSVLISDTASKAGRPREQPALAKRVNAASEDRRKTKSDLKTDARGPRATIAETGRFRCDHANEPSHSPAMEDSRWSLEKAAAVRGPIRALVDWRQPNSPEDHSSASREQYSDQSIIKPSSSGQAHCCSPYQFRSFLLPSTRLYARSVARVWPVVRRRVGMPGAEPEARDRSASPLGAGPALRPGLLSHQQRSTPHVHDDEIAHRDDTGGCSHHQRSDALFKNFGTHSADSLDVRKDERSVMPKR</sequence>
<keyword evidence="3" id="KW-1185">Reference proteome</keyword>
<organism evidence="2 3">
    <name type="scientific">Rhipicephalus microplus</name>
    <name type="common">Cattle tick</name>
    <name type="synonym">Boophilus microplus</name>
    <dbReference type="NCBI Taxonomy" id="6941"/>
    <lineage>
        <taxon>Eukaryota</taxon>
        <taxon>Metazoa</taxon>
        <taxon>Ecdysozoa</taxon>
        <taxon>Arthropoda</taxon>
        <taxon>Chelicerata</taxon>
        <taxon>Arachnida</taxon>
        <taxon>Acari</taxon>
        <taxon>Parasitiformes</taxon>
        <taxon>Ixodida</taxon>
        <taxon>Ixodoidea</taxon>
        <taxon>Ixodidae</taxon>
        <taxon>Rhipicephalinae</taxon>
        <taxon>Rhipicephalus</taxon>
        <taxon>Boophilus</taxon>
    </lineage>
</organism>
<proteinExistence type="predicted"/>
<feature type="region of interest" description="Disordered" evidence="1">
    <location>
        <begin position="105"/>
        <end position="139"/>
    </location>
</feature>
<dbReference type="EMBL" id="JABSTU010000001">
    <property type="protein sequence ID" value="KAH8040019.1"/>
    <property type="molecule type" value="Genomic_DNA"/>
</dbReference>
<accession>A0A9J6F036</accession>